<accession>A0A4R2B3J9</accession>
<dbReference type="InterPro" id="IPR009057">
    <property type="entry name" value="Homeodomain-like_sf"/>
</dbReference>
<dbReference type="PANTHER" id="PTHR43280:SF28">
    <property type="entry name" value="HTH-TYPE TRANSCRIPTIONAL ACTIVATOR RHAS"/>
    <property type="match status" value="1"/>
</dbReference>
<dbReference type="SUPFAM" id="SSF51215">
    <property type="entry name" value="Regulatory protein AraC"/>
    <property type="match status" value="1"/>
</dbReference>
<dbReference type="SMART" id="SM00342">
    <property type="entry name" value="HTH_ARAC"/>
    <property type="match status" value="1"/>
</dbReference>
<keyword evidence="2 5" id="KW-0238">DNA-binding</keyword>
<evidence type="ECO:0000256" key="1">
    <source>
        <dbReference type="ARBA" id="ARBA00023015"/>
    </source>
</evidence>
<dbReference type="PANTHER" id="PTHR43280">
    <property type="entry name" value="ARAC-FAMILY TRANSCRIPTIONAL REGULATOR"/>
    <property type="match status" value="1"/>
</dbReference>
<comment type="caution">
    <text evidence="5">The sequence shown here is derived from an EMBL/GenBank/DDBJ whole genome shotgun (WGS) entry which is preliminary data.</text>
</comment>
<dbReference type="InterPro" id="IPR018060">
    <property type="entry name" value="HTH_AraC"/>
</dbReference>
<dbReference type="Pfam" id="PF02311">
    <property type="entry name" value="AraC_binding"/>
    <property type="match status" value="1"/>
</dbReference>
<protein>
    <submittedName>
        <fullName evidence="5">AraC-like DNA-binding protein</fullName>
    </submittedName>
</protein>
<evidence type="ECO:0000259" key="4">
    <source>
        <dbReference type="PROSITE" id="PS01124"/>
    </source>
</evidence>
<keyword evidence="6" id="KW-1185">Reference proteome</keyword>
<gene>
    <name evidence="5" type="ORF">EV146_11375</name>
</gene>
<organism evidence="5 6">
    <name type="scientific">Mesobacillus foraminis</name>
    <dbReference type="NCBI Taxonomy" id="279826"/>
    <lineage>
        <taxon>Bacteria</taxon>
        <taxon>Bacillati</taxon>
        <taxon>Bacillota</taxon>
        <taxon>Bacilli</taxon>
        <taxon>Bacillales</taxon>
        <taxon>Bacillaceae</taxon>
        <taxon>Mesobacillus</taxon>
    </lineage>
</organism>
<dbReference type="InterPro" id="IPR003313">
    <property type="entry name" value="AraC-bd"/>
</dbReference>
<dbReference type="Gene3D" id="1.10.10.60">
    <property type="entry name" value="Homeodomain-like"/>
    <property type="match status" value="2"/>
</dbReference>
<sequence length="282" mass="32634">MIQNRTFWGKYLTNTQLDLSIASYTKVPLTWGEDSYIPEFNKLYFIMEGEGFVRVNDKTYYPKPGELYLLPSGTVQAYGTISGNTFGKYWCHFTSKLNDSQLFDLIKTPVFLKTHNQEQLKSKFEQLIFYSEKEDISSGFRVHAILLDFIAEFIEKSGTVNLNTRTVPSYDKMDDIVQYIEENLDAPLCVDDLASIANFHPNYFISVFKKYTGLSPIQFINRQRMERAKHLLITTDYSVSTIAESLGFDLSYFSRMFRVHIGFSPTNYRDMVSMSALSKYGE</sequence>
<dbReference type="Pfam" id="PF12833">
    <property type="entry name" value="HTH_18"/>
    <property type="match status" value="1"/>
</dbReference>
<proteinExistence type="predicted"/>
<dbReference type="PROSITE" id="PS01124">
    <property type="entry name" value="HTH_ARAC_FAMILY_2"/>
    <property type="match status" value="1"/>
</dbReference>
<dbReference type="SUPFAM" id="SSF46689">
    <property type="entry name" value="Homeodomain-like"/>
    <property type="match status" value="2"/>
</dbReference>
<dbReference type="EMBL" id="SLVV01000013">
    <property type="protein sequence ID" value="TCN21151.1"/>
    <property type="molecule type" value="Genomic_DNA"/>
</dbReference>
<keyword evidence="1" id="KW-0805">Transcription regulation</keyword>
<dbReference type="GO" id="GO:0043565">
    <property type="term" value="F:sequence-specific DNA binding"/>
    <property type="evidence" value="ECO:0007669"/>
    <property type="project" value="InterPro"/>
</dbReference>
<evidence type="ECO:0000313" key="6">
    <source>
        <dbReference type="Proteomes" id="UP000295689"/>
    </source>
</evidence>
<dbReference type="AlphaFoldDB" id="A0A4R2B3J9"/>
<name>A0A4R2B3J9_9BACI</name>
<dbReference type="GO" id="GO:0003700">
    <property type="term" value="F:DNA-binding transcription factor activity"/>
    <property type="evidence" value="ECO:0007669"/>
    <property type="project" value="InterPro"/>
</dbReference>
<evidence type="ECO:0000313" key="5">
    <source>
        <dbReference type="EMBL" id="TCN21151.1"/>
    </source>
</evidence>
<feature type="domain" description="HTH araC/xylS-type" evidence="4">
    <location>
        <begin position="174"/>
        <end position="271"/>
    </location>
</feature>
<dbReference type="Proteomes" id="UP000295689">
    <property type="component" value="Unassembled WGS sequence"/>
</dbReference>
<dbReference type="Gene3D" id="2.60.120.280">
    <property type="entry name" value="Regulatory protein AraC"/>
    <property type="match status" value="1"/>
</dbReference>
<keyword evidence="3" id="KW-0804">Transcription</keyword>
<reference evidence="5 6" key="1">
    <citation type="journal article" date="2015" name="Stand. Genomic Sci.">
        <title>Genomic Encyclopedia of Bacterial and Archaeal Type Strains, Phase III: the genomes of soil and plant-associated and newly described type strains.</title>
        <authorList>
            <person name="Whitman W.B."/>
            <person name="Woyke T."/>
            <person name="Klenk H.P."/>
            <person name="Zhou Y."/>
            <person name="Lilburn T.G."/>
            <person name="Beck B.J."/>
            <person name="De Vos P."/>
            <person name="Vandamme P."/>
            <person name="Eisen J.A."/>
            <person name="Garrity G."/>
            <person name="Hugenholtz P."/>
            <person name="Kyrpides N.C."/>
        </authorList>
    </citation>
    <scope>NUCLEOTIDE SEQUENCE [LARGE SCALE GENOMIC DNA]</scope>
    <source>
        <strain evidence="5 6">CV53</strain>
    </source>
</reference>
<evidence type="ECO:0000256" key="3">
    <source>
        <dbReference type="ARBA" id="ARBA00023163"/>
    </source>
</evidence>
<evidence type="ECO:0000256" key="2">
    <source>
        <dbReference type="ARBA" id="ARBA00023125"/>
    </source>
</evidence>
<dbReference type="InterPro" id="IPR037923">
    <property type="entry name" value="HTH-like"/>
</dbReference>